<dbReference type="EMBL" id="MRCX01000391">
    <property type="protein sequence ID" value="RKK65606.1"/>
    <property type="molecule type" value="Genomic_DNA"/>
</dbReference>
<name>A0A420MC29_FUSOX</name>
<dbReference type="Proteomes" id="UP000285084">
    <property type="component" value="Unassembled WGS sequence"/>
</dbReference>
<dbReference type="VEuPathDB" id="FungiDB:FOZG_17941"/>
<evidence type="ECO:0000313" key="1">
    <source>
        <dbReference type="EMBL" id="RKK65606.1"/>
    </source>
</evidence>
<dbReference type="VEuPathDB" id="FungiDB:FOXG_14794"/>
<organism evidence="1 2">
    <name type="scientific">Fusarium oxysporum</name>
    <name type="common">Fusarium vascular wilt</name>
    <dbReference type="NCBI Taxonomy" id="5507"/>
    <lineage>
        <taxon>Eukaryota</taxon>
        <taxon>Fungi</taxon>
        <taxon>Dikarya</taxon>
        <taxon>Ascomycota</taxon>
        <taxon>Pezizomycotina</taxon>
        <taxon>Sordariomycetes</taxon>
        <taxon>Hypocreomycetidae</taxon>
        <taxon>Hypocreales</taxon>
        <taxon>Nectriaceae</taxon>
        <taxon>Fusarium</taxon>
        <taxon>Fusarium oxysporum species complex</taxon>
    </lineage>
</organism>
<dbReference type="AlphaFoldDB" id="A0A420MC29"/>
<comment type="caution">
    <text evidence="1">The sequence shown here is derived from an EMBL/GenBank/DDBJ whole genome shotgun (WGS) entry which is preliminary data.</text>
</comment>
<evidence type="ECO:0000313" key="2">
    <source>
        <dbReference type="Proteomes" id="UP000285084"/>
    </source>
</evidence>
<protein>
    <submittedName>
        <fullName evidence="1">Uncharacterized protein</fullName>
    </submittedName>
</protein>
<sequence length="66" mass="7858">MRLYIEVWPISKRASTEIDYLVEASFKTESRMVASTTHDSLISYLQDKGWFLCQDSLKTQFIMERY</sequence>
<gene>
    <name evidence="1" type="ORF">BFJ69_g16131</name>
</gene>
<accession>A0A420MC29</accession>
<dbReference type="VEuPathDB" id="FungiDB:FOC4_g10000742"/>
<dbReference type="VEuPathDB" id="FungiDB:HZS61_007617"/>
<dbReference type="VEuPathDB" id="FungiDB:FOC1_g10004954"/>
<proteinExistence type="predicted"/>
<dbReference type="VEuPathDB" id="FungiDB:FOIG_16302"/>
<reference evidence="1 2" key="1">
    <citation type="journal article" date="2018" name="Sci. Rep.">
        <title>Characterisation of pathogen-specific regions and novel effector candidates in Fusarium oxysporum f. sp. cepae.</title>
        <authorList>
            <person name="Armitage A.D."/>
            <person name="Taylor A."/>
            <person name="Sobczyk M.K."/>
            <person name="Baxter L."/>
            <person name="Greenfield B.P."/>
            <person name="Bates H.J."/>
            <person name="Wilson F."/>
            <person name="Jackson A.C."/>
            <person name="Ott S."/>
            <person name="Harrison R.J."/>
            <person name="Clarkson J.P."/>
        </authorList>
    </citation>
    <scope>NUCLEOTIDE SEQUENCE [LARGE SCALE GENOMIC DNA]</scope>
    <source>
        <strain evidence="1 2">Fo_A13</strain>
    </source>
</reference>
<dbReference type="VEuPathDB" id="FungiDB:FOMG_08901"/>